<feature type="transmembrane region" description="Helical" evidence="1">
    <location>
        <begin position="47"/>
        <end position="70"/>
    </location>
</feature>
<evidence type="ECO:0000256" key="1">
    <source>
        <dbReference type="SAM" id="Phobius"/>
    </source>
</evidence>
<evidence type="ECO:0008006" key="4">
    <source>
        <dbReference type="Google" id="ProtNLM"/>
    </source>
</evidence>
<keyword evidence="1" id="KW-0472">Membrane</keyword>
<reference evidence="2 3" key="1">
    <citation type="submission" date="2024-09" db="EMBL/GenBank/DDBJ databases">
        <authorList>
            <person name="Sun Q."/>
            <person name="Mori K."/>
        </authorList>
    </citation>
    <scope>NUCLEOTIDE SEQUENCE [LARGE SCALE GENOMIC DNA]</scope>
    <source>
        <strain evidence="2 3">NCAIM B.02336</strain>
    </source>
</reference>
<keyword evidence="3" id="KW-1185">Reference proteome</keyword>
<protein>
    <recommendedName>
        <fullName evidence="4">DUF4239 domain-containing protein</fullName>
    </recommendedName>
</protein>
<evidence type="ECO:0000313" key="2">
    <source>
        <dbReference type="EMBL" id="MFC0592166.1"/>
    </source>
</evidence>
<keyword evidence="1" id="KW-1133">Transmembrane helix</keyword>
<name>A0ABV6PQR3_9BURK</name>
<evidence type="ECO:0000313" key="3">
    <source>
        <dbReference type="Proteomes" id="UP001589834"/>
    </source>
</evidence>
<organism evidence="2 3">
    <name type="scientific">Ottowia pentelensis</name>
    <dbReference type="NCBI Taxonomy" id="511108"/>
    <lineage>
        <taxon>Bacteria</taxon>
        <taxon>Pseudomonadati</taxon>
        <taxon>Pseudomonadota</taxon>
        <taxon>Betaproteobacteria</taxon>
        <taxon>Burkholderiales</taxon>
        <taxon>Comamonadaceae</taxon>
        <taxon>Ottowia</taxon>
    </lineage>
</organism>
<sequence>MSSILYWPLWLSSLTFYAVFAGVALALSLAASAWVRRSPGRQSAVGGLVGTIGSPMMAGFLFWMGLMAAIELRDVDDAEHAVRAEVSAIHALHTLGASAAPATAAAWSAQLAAYGQQVLAREWPTMSWDGADAATGRQLARLRIDALQRFGAESPELRGALDRGVQALSAARDTRLIVASGHIPVLLWRAMLICALIVLAFAALAHANQARASRWMTLLLGLFIGVQVHAVYVIDRPFEGAIAISDAPLRAAVQRVQAGPAAPAMQPGAGR</sequence>
<comment type="caution">
    <text evidence="2">The sequence shown here is derived from an EMBL/GenBank/DDBJ whole genome shotgun (WGS) entry which is preliminary data.</text>
</comment>
<dbReference type="Proteomes" id="UP001589834">
    <property type="component" value="Unassembled WGS sequence"/>
</dbReference>
<dbReference type="Pfam" id="PF14023">
    <property type="entry name" value="Bestrophin-like"/>
    <property type="match status" value="1"/>
</dbReference>
<feature type="transmembrane region" description="Helical" evidence="1">
    <location>
        <begin position="14"/>
        <end position="35"/>
    </location>
</feature>
<gene>
    <name evidence="2" type="ORF">ACFFGG_06320</name>
</gene>
<dbReference type="RefSeq" id="WP_377481152.1">
    <property type="nucleotide sequence ID" value="NZ_JBHLTN010000011.1"/>
</dbReference>
<proteinExistence type="predicted"/>
<accession>A0ABV6PQR3</accession>
<keyword evidence="1" id="KW-0812">Transmembrane</keyword>
<dbReference type="EMBL" id="JBHLTN010000011">
    <property type="protein sequence ID" value="MFC0592166.1"/>
    <property type="molecule type" value="Genomic_DNA"/>
</dbReference>
<feature type="transmembrane region" description="Helical" evidence="1">
    <location>
        <begin position="186"/>
        <end position="205"/>
    </location>
</feature>
<feature type="transmembrane region" description="Helical" evidence="1">
    <location>
        <begin position="217"/>
        <end position="234"/>
    </location>
</feature>
<dbReference type="InterPro" id="IPR025333">
    <property type="entry name" value="DUF4239"/>
</dbReference>